<evidence type="ECO:0000313" key="2">
    <source>
        <dbReference type="EMBL" id="CAE0642196.1"/>
    </source>
</evidence>
<dbReference type="InterPro" id="IPR027485">
    <property type="entry name" value="AMMECR1_N"/>
</dbReference>
<feature type="domain" description="AMMECR1" evidence="1">
    <location>
        <begin position="12"/>
        <end position="208"/>
    </location>
</feature>
<dbReference type="SUPFAM" id="SSF143447">
    <property type="entry name" value="AMMECR1-like"/>
    <property type="match status" value="1"/>
</dbReference>
<dbReference type="PANTHER" id="PTHR13016">
    <property type="entry name" value="AMMECR1 HOMOLOG"/>
    <property type="match status" value="1"/>
</dbReference>
<protein>
    <recommendedName>
        <fullName evidence="1">AMMECR1 domain-containing protein</fullName>
    </recommendedName>
</protein>
<dbReference type="InterPro" id="IPR002733">
    <property type="entry name" value="AMMECR1_domain"/>
</dbReference>
<dbReference type="EMBL" id="HBIU01046972">
    <property type="protein sequence ID" value="CAE0642196.1"/>
    <property type="molecule type" value="Transcribed_RNA"/>
</dbReference>
<dbReference type="PROSITE" id="PS51112">
    <property type="entry name" value="AMMECR1"/>
    <property type="match status" value="1"/>
</dbReference>
<organism evidence="2">
    <name type="scientific">Heterosigma akashiwo</name>
    <name type="common">Chromophytic alga</name>
    <name type="synonym">Heterosigma carterae</name>
    <dbReference type="NCBI Taxonomy" id="2829"/>
    <lineage>
        <taxon>Eukaryota</taxon>
        <taxon>Sar</taxon>
        <taxon>Stramenopiles</taxon>
        <taxon>Ochrophyta</taxon>
        <taxon>Raphidophyceae</taxon>
        <taxon>Chattonellales</taxon>
        <taxon>Chattonellaceae</taxon>
        <taxon>Heterosigma</taxon>
    </lineage>
</organism>
<dbReference type="NCBIfam" id="TIGR00296">
    <property type="entry name" value="TIGR00296 family protein"/>
    <property type="match status" value="1"/>
</dbReference>
<dbReference type="Pfam" id="PF01871">
    <property type="entry name" value="AMMECR1"/>
    <property type="match status" value="1"/>
</dbReference>
<evidence type="ECO:0000259" key="1">
    <source>
        <dbReference type="PROSITE" id="PS51112"/>
    </source>
</evidence>
<accession>A0A6V1N2W4</accession>
<dbReference type="InterPro" id="IPR023473">
    <property type="entry name" value="AMMECR1"/>
</dbReference>
<dbReference type="InterPro" id="IPR036071">
    <property type="entry name" value="AMMECR1_dom_sf"/>
</dbReference>
<sequence>METFGEQNIQNEKPDIPKASQEMCAYCFDVLICAFDGTEPSDPRFPTDFECPFFVTWNKTERGGQRRLRGCIGTLSPRPVADLKDYTHSSAFRDRRFEPVGRAELGALQVAVSLLVRYEPAADWRDWEVGVHGILINFYSSRNEHYSATYLPEVAPEQGWGHLEAVSSLVRKAGYRGRVDDALLDSLEVTRYQSSKAKLDYAEYCNLRGISC</sequence>
<dbReference type="AlphaFoldDB" id="A0A6V1N2W4"/>
<proteinExistence type="predicted"/>
<dbReference type="Gene3D" id="3.30.700.20">
    <property type="entry name" value="Hypothetical protein ph0010, domain 1"/>
    <property type="match status" value="1"/>
</dbReference>
<gene>
    <name evidence="2" type="ORF">HAKA00212_LOCUS21052</name>
</gene>
<reference evidence="2" key="1">
    <citation type="submission" date="2021-01" db="EMBL/GenBank/DDBJ databases">
        <authorList>
            <person name="Corre E."/>
            <person name="Pelletier E."/>
            <person name="Niang G."/>
            <person name="Scheremetjew M."/>
            <person name="Finn R."/>
            <person name="Kale V."/>
            <person name="Holt S."/>
            <person name="Cochrane G."/>
            <person name="Meng A."/>
            <person name="Brown T."/>
            <person name="Cohen L."/>
        </authorList>
    </citation>
    <scope>NUCLEOTIDE SEQUENCE</scope>
    <source>
        <strain evidence="2">CCMP3107</strain>
    </source>
</reference>
<dbReference type="PANTHER" id="PTHR13016:SF0">
    <property type="entry name" value="AMME SYNDROME CANDIDATE GENE 1 PROTEIN"/>
    <property type="match status" value="1"/>
</dbReference>
<name>A0A6V1N2W4_HETAK</name>